<dbReference type="RefSeq" id="WP_176693890.1">
    <property type="nucleotide sequence ID" value="NZ_CZVI01000060.1"/>
</dbReference>
<accession>A0A0P1M9W9</accession>
<reference evidence="3 4" key="2">
    <citation type="submission" date="2015-11" db="EMBL/GenBank/DDBJ databases">
        <authorList>
            <person name="Zhang Y."/>
            <person name="Guo Z."/>
        </authorList>
    </citation>
    <scope>NUCLEOTIDE SEQUENCE [LARGE SCALE GENOMIC DNA]</scope>
    <source>
        <strain evidence="3">JGI-4</strain>
    </source>
</reference>
<dbReference type="STRING" id="1633631.GCA_001442925_01493"/>
<keyword evidence="1" id="KW-1133">Transmembrane helix</keyword>
<keyword evidence="5" id="KW-1185">Reference proteome</keyword>
<dbReference type="EMBL" id="FAOP01000006">
    <property type="protein sequence ID" value="CUU06431.1"/>
    <property type="molecule type" value="Genomic_DNA"/>
</dbReference>
<evidence type="ECO:0000313" key="2">
    <source>
        <dbReference type="EMBL" id="CUS95016.1"/>
    </source>
</evidence>
<proteinExistence type="predicted"/>
<evidence type="ECO:0000313" key="3">
    <source>
        <dbReference type="EMBL" id="CUU06431.1"/>
    </source>
</evidence>
<feature type="transmembrane region" description="Helical" evidence="1">
    <location>
        <begin position="6"/>
        <end position="32"/>
    </location>
</feature>
<dbReference type="AlphaFoldDB" id="A0A0N7MWP6"/>
<dbReference type="Proteomes" id="UP000182011">
    <property type="component" value="Unassembled WGS sequence"/>
</dbReference>
<keyword evidence="1" id="KW-0472">Membrane</keyword>
<evidence type="ECO:0000313" key="4">
    <source>
        <dbReference type="Proteomes" id="UP000182011"/>
    </source>
</evidence>
<dbReference type="Proteomes" id="UP000182200">
    <property type="component" value="Unassembled WGS sequence"/>
</dbReference>
<protein>
    <submittedName>
        <fullName evidence="3">Uncharacterized protein</fullName>
    </submittedName>
</protein>
<evidence type="ECO:0000313" key="5">
    <source>
        <dbReference type="Proteomes" id="UP000182200"/>
    </source>
</evidence>
<accession>A0A0P1P2H6</accession>
<evidence type="ECO:0000256" key="1">
    <source>
        <dbReference type="SAM" id="Phobius"/>
    </source>
</evidence>
<gene>
    <name evidence="3" type="ORF">JGI4_01498</name>
    <name evidence="2" type="ORF">JGI8_02093</name>
</gene>
<dbReference type="EMBL" id="CZVI01000060">
    <property type="protein sequence ID" value="CUS95016.1"/>
    <property type="molecule type" value="Genomic_DNA"/>
</dbReference>
<keyword evidence="1" id="KW-0812">Transmembrane</keyword>
<reference evidence="2 5" key="1">
    <citation type="submission" date="2015-11" db="EMBL/GenBank/DDBJ databases">
        <authorList>
            <person name="Varghese N."/>
        </authorList>
    </citation>
    <scope>NUCLEOTIDE SEQUENCE [LARGE SCALE GENOMIC DNA]</scope>
    <source>
        <strain evidence="2 5">JGI-8</strain>
    </source>
</reference>
<accession>A0A0P1LUW4</accession>
<sequence>MNYGAIFWIVVYLISTVLFFVVAGIITFVGLMDLKFLTRGRKIQADKSDN</sequence>
<organism evidence="3 4">
    <name type="scientific">Candidatus Kryptonium thompsonii</name>
    <dbReference type="NCBI Taxonomy" id="1633631"/>
    <lineage>
        <taxon>Bacteria</taxon>
        <taxon>Pseudomonadati</taxon>
        <taxon>Candidatus Kryptoniota</taxon>
        <taxon>Candidatus Kryptonium</taxon>
    </lineage>
</organism>
<accession>A0A0N7MWP6</accession>
<accession>A0A0P1LNY8</accession>
<accession>A0A0S4N873</accession>
<name>A0A0N7MWP6_9BACT</name>
<accession>A0A0P1MIP6</accession>